<feature type="compositionally biased region" description="Basic residues" evidence="1">
    <location>
        <begin position="57"/>
        <end position="82"/>
    </location>
</feature>
<name>A0A8S1HN17_9PELO</name>
<organism evidence="2 3">
    <name type="scientific">Caenorhabditis auriculariae</name>
    <dbReference type="NCBI Taxonomy" id="2777116"/>
    <lineage>
        <taxon>Eukaryota</taxon>
        <taxon>Metazoa</taxon>
        <taxon>Ecdysozoa</taxon>
        <taxon>Nematoda</taxon>
        <taxon>Chromadorea</taxon>
        <taxon>Rhabditida</taxon>
        <taxon>Rhabditina</taxon>
        <taxon>Rhabditomorpha</taxon>
        <taxon>Rhabditoidea</taxon>
        <taxon>Rhabditidae</taxon>
        <taxon>Peloderinae</taxon>
        <taxon>Caenorhabditis</taxon>
    </lineage>
</organism>
<keyword evidence="3" id="KW-1185">Reference proteome</keyword>
<dbReference type="Proteomes" id="UP000835052">
    <property type="component" value="Unassembled WGS sequence"/>
</dbReference>
<protein>
    <submittedName>
        <fullName evidence="2">Uncharacterized protein</fullName>
    </submittedName>
</protein>
<dbReference type="EMBL" id="CAJGYM010000078">
    <property type="protein sequence ID" value="CAD6196724.1"/>
    <property type="molecule type" value="Genomic_DNA"/>
</dbReference>
<feature type="region of interest" description="Disordered" evidence="1">
    <location>
        <begin position="42"/>
        <end position="109"/>
    </location>
</feature>
<reference evidence="2" key="1">
    <citation type="submission" date="2020-10" db="EMBL/GenBank/DDBJ databases">
        <authorList>
            <person name="Kikuchi T."/>
        </authorList>
    </citation>
    <scope>NUCLEOTIDE SEQUENCE</scope>
    <source>
        <strain evidence="2">NKZ352</strain>
    </source>
</reference>
<evidence type="ECO:0000256" key="1">
    <source>
        <dbReference type="SAM" id="MobiDB-lite"/>
    </source>
</evidence>
<comment type="caution">
    <text evidence="2">The sequence shown here is derived from an EMBL/GenBank/DDBJ whole genome shotgun (WGS) entry which is preliminary data.</text>
</comment>
<evidence type="ECO:0000313" key="2">
    <source>
        <dbReference type="EMBL" id="CAD6196724.1"/>
    </source>
</evidence>
<feature type="compositionally biased region" description="Basic and acidic residues" evidence="1">
    <location>
        <begin position="99"/>
        <end position="109"/>
    </location>
</feature>
<proteinExistence type="predicted"/>
<dbReference type="OrthoDB" id="5805599at2759"/>
<gene>
    <name evidence="2" type="ORF">CAUJ_LOCUS12636</name>
</gene>
<accession>A0A8S1HN17</accession>
<dbReference type="AlphaFoldDB" id="A0A8S1HN17"/>
<evidence type="ECO:0000313" key="3">
    <source>
        <dbReference type="Proteomes" id="UP000835052"/>
    </source>
</evidence>
<sequence>MRGRKPVYDAVKIEELDEFAAEDCGSNADEIAANEVNITSWLSPAPTPARGLNVSGTRKRKQQTGKVVHMLHRRRQPRRSCRVKNENKYSDEEEETEESKEIDCETMDETERVGPSRVFVKNTGGDMHFEWPIWSNAAIQLQNAATIIGSEASEVDSEKVCETIPQEFTNTGTFVVRLASDKDEIWSDGLGSWNLVESSTHYFNFGQLYQTPSTSSPDDSRSVEVLFEKFVHPGTDDRGEFIRRLFTGYDSEHRQMSHGVVSYEWIGEPHPIDVTAAPEPLGTFPKKSDKDEKGMHELPVLSWEMLDFDTAVSLLLSFDEKLTTYGREVPQGVREAVSFALDLSECGGERALQVDGNFWQRPSGANRYYWLAGQGKKRRLRRATTEDFDVQVTCRRYMGQQETVSQELIRKIYVVRYSEHTSHHLPLPNEHLILLTYGFRRPTVTVLLQSEKLVLPIPTGGVRLIEQEPPAIGVGYEDQEEENSKEIKDLKKRISVMKLENYDRIEYLVERAQEVIKKLKEENTPKSLQKVGELEQGILIGQSLRSAISTFD</sequence>